<protein>
    <submittedName>
        <fullName evidence="2">Uncharacterized protein</fullName>
    </submittedName>
</protein>
<name>A0A3M7Q1Y2_BRAPC</name>
<keyword evidence="1" id="KW-0812">Transmembrane</keyword>
<keyword evidence="1" id="KW-1133">Transmembrane helix</keyword>
<evidence type="ECO:0000313" key="2">
    <source>
        <dbReference type="EMBL" id="RNA05456.1"/>
    </source>
</evidence>
<reference evidence="2 3" key="1">
    <citation type="journal article" date="2018" name="Sci. Rep.">
        <title>Genomic signatures of local adaptation to the degree of environmental predictability in rotifers.</title>
        <authorList>
            <person name="Franch-Gras L."/>
            <person name="Hahn C."/>
            <person name="Garcia-Roger E.M."/>
            <person name="Carmona M.J."/>
            <person name="Serra M."/>
            <person name="Gomez A."/>
        </authorList>
    </citation>
    <scope>NUCLEOTIDE SEQUENCE [LARGE SCALE GENOMIC DNA]</scope>
    <source>
        <strain evidence="2">HYR1</strain>
    </source>
</reference>
<dbReference type="AlphaFoldDB" id="A0A3M7Q1Y2"/>
<gene>
    <name evidence="2" type="ORF">BpHYR1_052060</name>
</gene>
<keyword evidence="3" id="KW-1185">Reference proteome</keyword>
<accession>A0A3M7Q1Y2</accession>
<dbReference type="Proteomes" id="UP000276133">
    <property type="component" value="Unassembled WGS sequence"/>
</dbReference>
<keyword evidence="1" id="KW-0472">Membrane</keyword>
<dbReference type="EMBL" id="REGN01007717">
    <property type="protein sequence ID" value="RNA05456.1"/>
    <property type="molecule type" value="Genomic_DNA"/>
</dbReference>
<evidence type="ECO:0000256" key="1">
    <source>
        <dbReference type="SAM" id="Phobius"/>
    </source>
</evidence>
<proteinExistence type="predicted"/>
<organism evidence="2 3">
    <name type="scientific">Brachionus plicatilis</name>
    <name type="common">Marine rotifer</name>
    <name type="synonym">Brachionus muelleri</name>
    <dbReference type="NCBI Taxonomy" id="10195"/>
    <lineage>
        <taxon>Eukaryota</taxon>
        <taxon>Metazoa</taxon>
        <taxon>Spiralia</taxon>
        <taxon>Gnathifera</taxon>
        <taxon>Rotifera</taxon>
        <taxon>Eurotatoria</taxon>
        <taxon>Monogononta</taxon>
        <taxon>Pseudotrocha</taxon>
        <taxon>Ploima</taxon>
        <taxon>Brachionidae</taxon>
        <taxon>Brachionus</taxon>
    </lineage>
</organism>
<sequence length="113" mass="12398">MGGLGAEQHVRGHYFVVLAVLERVVYLIFGIVELFEKEVYASLVGHVQLRLGVGRELVVLVAHVHPFVFHDGVQGGALGRIENEKFFEQILAIGGHVEGNAVFAAQYSFAQLL</sequence>
<comment type="caution">
    <text evidence="2">The sequence shown here is derived from an EMBL/GenBank/DDBJ whole genome shotgun (WGS) entry which is preliminary data.</text>
</comment>
<evidence type="ECO:0000313" key="3">
    <source>
        <dbReference type="Proteomes" id="UP000276133"/>
    </source>
</evidence>
<feature type="transmembrane region" description="Helical" evidence="1">
    <location>
        <begin position="12"/>
        <end position="32"/>
    </location>
</feature>